<accession>A0AAV3QXH7</accession>
<evidence type="ECO:0000313" key="2">
    <source>
        <dbReference type="EMBL" id="GAA0167313.1"/>
    </source>
</evidence>
<feature type="transmembrane region" description="Helical" evidence="1">
    <location>
        <begin position="29"/>
        <end position="55"/>
    </location>
</feature>
<keyword evidence="1" id="KW-0472">Membrane</keyword>
<keyword evidence="1" id="KW-1133">Transmembrane helix</keyword>
<evidence type="ECO:0000256" key="1">
    <source>
        <dbReference type="SAM" id="Phobius"/>
    </source>
</evidence>
<dbReference type="EMBL" id="BAABME010023095">
    <property type="protein sequence ID" value="GAA0167313.1"/>
    <property type="molecule type" value="Genomic_DNA"/>
</dbReference>
<reference evidence="2 3" key="1">
    <citation type="submission" date="2024-01" db="EMBL/GenBank/DDBJ databases">
        <title>The complete chloroplast genome sequence of Lithospermum erythrorhizon: insights into the phylogenetic relationship among Boraginaceae species and the maternal lineages of purple gromwells.</title>
        <authorList>
            <person name="Okada T."/>
            <person name="Watanabe K."/>
        </authorList>
    </citation>
    <scope>NUCLEOTIDE SEQUENCE [LARGE SCALE GENOMIC DNA]</scope>
</reference>
<dbReference type="Proteomes" id="UP001454036">
    <property type="component" value="Unassembled WGS sequence"/>
</dbReference>
<evidence type="ECO:0000313" key="3">
    <source>
        <dbReference type="Proteomes" id="UP001454036"/>
    </source>
</evidence>
<organism evidence="2 3">
    <name type="scientific">Lithospermum erythrorhizon</name>
    <name type="common">Purple gromwell</name>
    <name type="synonym">Lithospermum officinale var. erythrorhizon</name>
    <dbReference type="NCBI Taxonomy" id="34254"/>
    <lineage>
        <taxon>Eukaryota</taxon>
        <taxon>Viridiplantae</taxon>
        <taxon>Streptophyta</taxon>
        <taxon>Embryophyta</taxon>
        <taxon>Tracheophyta</taxon>
        <taxon>Spermatophyta</taxon>
        <taxon>Magnoliopsida</taxon>
        <taxon>eudicotyledons</taxon>
        <taxon>Gunneridae</taxon>
        <taxon>Pentapetalae</taxon>
        <taxon>asterids</taxon>
        <taxon>lamiids</taxon>
        <taxon>Boraginales</taxon>
        <taxon>Boraginaceae</taxon>
        <taxon>Boraginoideae</taxon>
        <taxon>Lithospermeae</taxon>
        <taxon>Lithospermum</taxon>
    </lineage>
</organism>
<gene>
    <name evidence="2" type="ORF">LIER_40353</name>
</gene>
<protein>
    <submittedName>
        <fullName evidence="2">Uncharacterized protein</fullName>
    </submittedName>
</protein>
<sequence length="95" mass="10564">MESINGWVATMEIVKKQTVSEILVSPVPVWMAVVIGVVIGWSWKSTASCVVFFVFSVVKKLCKFLWTLLPGLDAKRVSLAFTAFSVLSLARQLWS</sequence>
<keyword evidence="3" id="KW-1185">Reference proteome</keyword>
<name>A0AAV3QXH7_LITER</name>
<keyword evidence="1" id="KW-0812">Transmembrane</keyword>
<proteinExistence type="predicted"/>
<dbReference type="AlphaFoldDB" id="A0AAV3QXH7"/>
<comment type="caution">
    <text evidence="2">The sequence shown here is derived from an EMBL/GenBank/DDBJ whole genome shotgun (WGS) entry which is preliminary data.</text>
</comment>